<accession>A0A1A7BY06</accession>
<sequence>MHGRRWYLAASRACVLVLMSCPAQAGEPKEHSELAATVSAPFRATPAQRRTQARTFVVQFDHSEGDHTDAVDWRLILSGPGPQGVLQRVWSGRKRLHTGSATVRLHWDGLGKNRRPAPQGLYDLRLVAGSGDDRVEQQWQIAVERSTPEAPRLMAMAPPPALDSNSPYRIVYANLHSQTRHSDGGAALAYCKGAQEPQSAPYGPLDAYRYAQEHGLDVLLASEHNHMYDGSDGTNAAAEPFDAIALYHDGLATAAAYSAAHPGFLALYGMEWGVINKGGHLNILNGEHLLGWEKNGRGQLLAEVETPKGDYAGLYTLMRARGWLGQFNHPARSGQFLVDGAALGYTPDGDAAMVLCEVMNTSAFSTNEHETETRRSNFEAACNQVLAAGYHVAFSSNQDNHCANWGAAYGNRTAILVRRDAALSRDSLFEALRARRVFATMDKHAQLVFTANGRMMGERFDNRGPLRLAASFSNARGRQIAAVALFQGIPGANGSVTVLSDQASLSLTPSTGAHFYYARVTQDDGNLVWSAPVWVNQLP</sequence>
<dbReference type="PATRIC" id="fig|1747903.4.peg.2056"/>
<proteinExistence type="predicted"/>
<dbReference type="NCBIfam" id="NF038032">
    <property type="entry name" value="CehA_McbA_metalo"/>
    <property type="match status" value="1"/>
</dbReference>
<feature type="signal peptide" evidence="1">
    <location>
        <begin position="1"/>
        <end position="25"/>
    </location>
</feature>
<dbReference type="OrthoDB" id="9801679at2"/>
<protein>
    <recommendedName>
        <fullName evidence="4">Phosphotransferase</fullName>
    </recommendedName>
</protein>
<evidence type="ECO:0000256" key="1">
    <source>
        <dbReference type="SAM" id="SignalP"/>
    </source>
</evidence>
<evidence type="ECO:0000313" key="2">
    <source>
        <dbReference type="EMBL" id="OBV38506.1"/>
    </source>
</evidence>
<evidence type="ECO:0000313" key="3">
    <source>
        <dbReference type="Proteomes" id="UP000092713"/>
    </source>
</evidence>
<gene>
    <name evidence="2" type="ORF">ASR47_1006106</name>
</gene>
<dbReference type="EMBL" id="LOCQ01000057">
    <property type="protein sequence ID" value="OBV38506.1"/>
    <property type="molecule type" value="Genomic_DNA"/>
</dbReference>
<dbReference type="Gene3D" id="3.20.20.140">
    <property type="entry name" value="Metal-dependent hydrolases"/>
    <property type="match status" value="1"/>
</dbReference>
<keyword evidence="3" id="KW-1185">Reference proteome</keyword>
<dbReference type="AlphaFoldDB" id="A0A1A7BY06"/>
<evidence type="ECO:0008006" key="4">
    <source>
        <dbReference type="Google" id="ProtNLM"/>
    </source>
</evidence>
<dbReference type="SUPFAM" id="SSF89550">
    <property type="entry name" value="PHP domain-like"/>
    <property type="match status" value="1"/>
</dbReference>
<name>A0A1A7BY06_9BURK</name>
<dbReference type="InterPro" id="IPR016195">
    <property type="entry name" value="Pol/histidinol_Pase-like"/>
</dbReference>
<dbReference type="STRING" id="1747903.ASR47_1006106"/>
<dbReference type="RefSeq" id="WP_065308755.1">
    <property type="nucleotide sequence ID" value="NZ_LOCQ01000057.1"/>
</dbReference>
<dbReference type="Proteomes" id="UP000092713">
    <property type="component" value="Unassembled WGS sequence"/>
</dbReference>
<comment type="caution">
    <text evidence="2">The sequence shown here is derived from an EMBL/GenBank/DDBJ whole genome shotgun (WGS) entry which is preliminary data.</text>
</comment>
<keyword evidence="1" id="KW-0732">Signal</keyword>
<feature type="chain" id="PRO_5008355465" description="Phosphotransferase" evidence="1">
    <location>
        <begin position="26"/>
        <end position="539"/>
    </location>
</feature>
<organism evidence="2 3">
    <name type="scientific">Janthinobacterium psychrotolerans</name>
    <dbReference type="NCBI Taxonomy" id="1747903"/>
    <lineage>
        <taxon>Bacteria</taxon>
        <taxon>Pseudomonadati</taxon>
        <taxon>Pseudomonadota</taxon>
        <taxon>Betaproteobacteria</taxon>
        <taxon>Burkholderiales</taxon>
        <taxon>Oxalobacteraceae</taxon>
        <taxon>Janthinobacterium</taxon>
    </lineage>
</organism>
<reference evidence="2 3" key="1">
    <citation type="submission" date="2016-04" db="EMBL/GenBank/DDBJ databases">
        <title>Draft genome sequence of Janthinobacterium psychrotolerans sp. nov., isolated from freshwater sediments in Denmark.</title>
        <authorList>
            <person name="Gong X."/>
            <person name="Skrivergaard S."/>
            <person name="Korsgaard B.S."/>
            <person name="Schreiber L."/>
            <person name="Marshall I.P."/>
            <person name="Finster K."/>
            <person name="Schramm A."/>
        </authorList>
    </citation>
    <scope>NUCLEOTIDE SEQUENCE [LARGE SCALE GENOMIC DNA]</scope>
    <source>
        <strain evidence="2 3">S3-2</strain>
    </source>
</reference>